<sequence length="149" mass="15997">MCANGWCCVGHGGHQGDLFAVKSGDRQDFIISLFLFLIAIDWVTKRATNQGPRGSHRRRSTIMGMILQMIWPCYLTKKKDMQEKAGCVEAAAGSVGLGIGHCGFRVMKTYTGSDSDALVDGESVENVADFGFLGGCLTADGGFGRKKIA</sequence>
<keyword evidence="1" id="KW-0808">Transferase</keyword>
<protein>
    <submittedName>
        <fullName evidence="1">Reverse transcriptase SR3-left</fullName>
    </submittedName>
</protein>
<name>A0AAV4G6M6_9GAST</name>
<evidence type="ECO:0000313" key="1">
    <source>
        <dbReference type="EMBL" id="GFR81094.1"/>
    </source>
</evidence>
<organism evidence="1 2">
    <name type="scientific">Elysia marginata</name>
    <dbReference type="NCBI Taxonomy" id="1093978"/>
    <lineage>
        <taxon>Eukaryota</taxon>
        <taxon>Metazoa</taxon>
        <taxon>Spiralia</taxon>
        <taxon>Lophotrochozoa</taxon>
        <taxon>Mollusca</taxon>
        <taxon>Gastropoda</taxon>
        <taxon>Heterobranchia</taxon>
        <taxon>Euthyneura</taxon>
        <taxon>Panpulmonata</taxon>
        <taxon>Sacoglossa</taxon>
        <taxon>Placobranchoidea</taxon>
        <taxon>Plakobranchidae</taxon>
        <taxon>Elysia</taxon>
    </lineage>
</organism>
<accession>A0AAV4G6M6</accession>
<dbReference type="Proteomes" id="UP000762676">
    <property type="component" value="Unassembled WGS sequence"/>
</dbReference>
<evidence type="ECO:0000313" key="2">
    <source>
        <dbReference type="Proteomes" id="UP000762676"/>
    </source>
</evidence>
<comment type="caution">
    <text evidence="1">The sequence shown here is derived from an EMBL/GenBank/DDBJ whole genome shotgun (WGS) entry which is preliminary data.</text>
</comment>
<dbReference type="EMBL" id="BMAT01011867">
    <property type="protein sequence ID" value="GFR81094.1"/>
    <property type="molecule type" value="Genomic_DNA"/>
</dbReference>
<proteinExistence type="predicted"/>
<reference evidence="1 2" key="1">
    <citation type="journal article" date="2021" name="Elife">
        <title>Chloroplast acquisition without the gene transfer in kleptoplastic sea slugs, Plakobranchus ocellatus.</title>
        <authorList>
            <person name="Maeda T."/>
            <person name="Takahashi S."/>
            <person name="Yoshida T."/>
            <person name="Shimamura S."/>
            <person name="Takaki Y."/>
            <person name="Nagai Y."/>
            <person name="Toyoda A."/>
            <person name="Suzuki Y."/>
            <person name="Arimoto A."/>
            <person name="Ishii H."/>
            <person name="Satoh N."/>
            <person name="Nishiyama T."/>
            <person name="Hasebe M."/>
            <person name="Maruyama T."/>
            <person name="Minagawa J."/>
            <person name="Obokata J."/>
            <person name="Shigenobu S."/>
        </authorList>
    </citation>
    <scope>NUCLEOTIDE SEQUENCE [LARGE SCALE GENOMIC DNA]</scope>
</reference>
<dbReference type="GO" id="GO:0003964">
    <property type="term" value="F:RNA-directed DNA polymerase activity"/>
    <property type="evidence" value="ECO:0007669"/>
    <property type="project" value="UniProtKB-KW"/>
</dbReference>
<gene>
    <name evidence="1" type="ORF">ElyMa_005916600</name>
</gene>
<keyword evidence="1" id="KW-0548">Nucleotidyltransferase</keyword>
<keyword evidence="2" id="KW-1185">Reference proteome</keyword>
<dbReference type="AlphaFoldDB" id="A0AAV4G6M6"/>
<keyword evidence="1" id="KW-0695">RNA-directed DNA polymerase</keyword>